<evidence type="ECO:0000256" key="1">
    <source>
        <dbReference type="ARBA" id="ARBA00009856"/>
    </source>
</evidence>
<evidence type="ECO:0000259" key="2">
    <source>
        <dbReference type="Pfam" id="PF07985"/>
    </source>
</evidence>
<dbReference type="InterPro" id="IPR012942">
    <property type="entry name" value="SRR1-like"/>
</dbReference>
<dbReference type="Proteomes" id="UP000324585">
    <property type="component" value="Unassembled WGS sequence"/>
</dbReference>
<sequence>MSNGEWQYVSKRRSRRGVPHERQDLCASVVSASGTDDSQLAMDRLTEQVAVCERNMLESAWTTFVIQQVRLALTCSSDVPRRFSKVVALGLGSFEASANARYQLALLRLLLASEHLHEFFAGDSGQGVAVQIFDPVMSALDREFLRVNFPMYEQREVSSQDTTCFAASQDAPLFMYMPHCGRTLYHNVLHANWSSKAELTQLIVLGNSFRMYAEQYEFRRQDDKPDASYVETCVNNELVKELPLSVHHLAFHVEVQLQYMFNDLSVHSFPRAQLEAAHASVWSLNLPLADLAARQGEMRIKKI</sequence>
<protein>
    <submittedName>
        <fullName evidence="3">Protein SENSITIVITY TO RED LIGHT REDUCED 1</fullName>
    </submittedName>
</protein>
<comment type="caution">
    <text evidence="3">The sequence shown here is derived from an EMBL/GenBank/DDBJ whole genome shotgun (WGS) entry which is preliminary data.</text>
</comment>
<evidence type="ECO:0000313" key="3">
    <source>
        <dbReference type="EMBL" id="KAA8492947.1"/>
    </source>
</evidence>
<evidence type="ECO:0000313" key="4">
    <source>
        <dbReference type="Proteomes" id="UP000324585"/>
    </source>
</evidence>
<organism evidence="3 4">
    <name type="scientific">Porphyridium purpureum</name>
    <name type="common">Red alga</name>
    <name type="synonym">Porphyridium cruentum</name>
    <dbReference type="NCBI Taxonomy" id="35688"/>
    <lineage>
        <taxon>Eukaryota</taxon>
        <taxon>Rhodophyta</taxon>
        <taxon>Bangiophyceae</taxon>
        <taxon>Porphyridiales</taxon>
        <taxon>Porphyridiaceae</taxon>
        <taxon>Porphyridium</taxon>
    </lineage>
</organism>
<dbReference type="AlphaFoldDB" id="A0A5J4YRA9"/>
<name>A0A5J4YRA9_PORPP</name>
<comment type="similarity">
    <text evidence="1">Belongs to the SRR1 family.</text>
</comment>
<dbReference type="EMBL" id="VRMN01000008">
    <property type="protein sequence ID" value="KAA8492947.1"/>
    <property type="molecule type" value="Genomic_DNA"/>
</dbReference>
<feature type="domain" description="SRR1-like" evidence="2">
    <location>
        <begin position="80"/>
        <end position="267"/>
    </location>
</feature>
<dbReference type="PANTHER" id="PTHR28626">
    <property type="entry name" value="SRR1-LIKE PROTEIN"/>
    <property type="match status" value="1"/>
</dbReference>
<keyword evidence="4" id="KW-1185">Reference proteome</keyword>
<accession>A0A5J4YRA9</accession>
<dbReference type="InterPro" id="IPR040044">
    <property type="entry name" value="SRR1L"/>
</dbReference>
<dbReference type="Pfam" id="PF07985">
    <property type="entry name" value="SRR1"/>
    <property type="match status" value="1"/>
</dbReference>
<dbReference type="OrthoDB" id="551431at2759"/>
<gene>
    <name evidence="3" type="ORF">FVE85_9219</name>
</gene>
<dbReference type="OMA" id="HANWSSK"/>
<reference evidence="4" key="1">
    <citation type="journal article" date="2019" name="Nat. Commun.">
        <title>Expansion of phycobilisome linker gene families in mesophilic red algae.</title>
        <authorList>
            <person name="Lee J."/>
            <person name="Kim D."/>
            <person name="Bhattacharya D."/>
            <person name="Yoon H.S."/>
        </authorList>
    </citation>
    <scope>NUCLEOTIDE SEQUENCE [LARGE SCALE GENOMIC DNA]</scope>
    <source>
        <strain evidence="4">CCMP 1328</strain>
    </source>
</reference>
<dbReference type="GO" id="GO:0005634">
    <property type="term" value="C:nucleus"/>
    <property type="evidence" value="ECO:0007669"/>
    <property type="project" value="TreeGrafter"/>
</dbReference>
<dbReference type="GO" id="GO:0005737">
    <property type="term" value="C:cytoplasm"/>
    <property type="evidence" value="ECO:0007669"/>
    <property type="project" value="TreeGrafter"/>
</dbReference>
<dbReference type="PANTHER" id="PTHR28626:SF3">
    <property type="entry name" value="SRR1-LIKE PROTEIN"/>
    <property type="match status" value="1"/>
</dbReference>
<proteinExistence type="inferred from homology"/>